<gene>
    <name evidence="1" type="ORF">IZO911_LOCUS44838</name>
</gene>
<dbReference type="SUPFAM" id="SSF56399">
    <property type="entry name" value="ADP-ribosylation"/>
    <property type="match status" value="1"/>
</dbReference>
<accession>A0A815T2J9</accession>
<dbReference type="AlphaFoldDB" id="A0A815T2J9"/>
<dbReference type="Proteomes" id="UP000663860">
    <property type="component" value="Unassembled WGS sequence"/>
</dbReference>
<dbReference type="EMBL" id="CAJNOE010003013">
    <property type="protein sequence ID" value="CAF1497535.1"/>
    <property type="molecule type" value="Genomic_DNA"/>
</dbReference>
<proteinExistence type="predicted"/>
<protein>
    <submittedName>
        <fullName evidence="1">Uncharacterized protein</fullName>
    </submittedName>
</protein>
<name>A0A815T2J9_9BILA</name>
<reference evidence="1" key="1">
    <citation type="submission" date="2021-02" db="EMBL/GenBank/DDBJ databases">
        <authorList>
            <person name="Nowell W R."/>
        </authorList>
    </citation>
    <scope>NUCLEOTIDE SEQUENCE</scope>
</reference>
<evidence type="ECO:0000313" key="2">
    <source>
        <dbReference type="Proteomes" id="UP000663860"/>
    </source>
</evidence>
<organism evidence="1 2">
    <name type="scientific">Adineta steineri</name>
    <dbReference type="NCBI Taxonomy" id="433720"/>
    <lineage>
        <taxon>Eukaryota</taxon>
        <taxon>Metazoa</taxon>
        <taxon>Spiralia</taxon>
        <taxon>Gnathifera</taxon>
        <taxon>Rotifera</taxon>
        <taxon>Eurotatoria</taxon>
        <taxon>Bdelloidea</taxon>
        <taxon>Adinetida</taxon>
        <taxon>Adinetidae</taxon>
        <taxon>Adineta</taxon>
    </lineage>
</organism>
<comment type="caution">
    <text evidence="1">The sequence shown here is derived from an EMBL/GenBank/DDBJ whole genome shotgun (WGS) entry which is preliminary data.</text>
</comment>
<evidence type="ECO:0000313" key="1">
    <source>
        <dbReference type="EMBL" id="CAF1497535.1"/>
    </source>
</evidence>
<sequence>MNRFSDIDCSLKRLTSVYKFRVAKLFSVEEALQLVKSQTNQLAYYIKMAKKLCRYPSEHGLTRDESASIYIYAMEWSKQSLYRVSNKTLRNKNRHLLKDFLKIRKITAFLIEALNGKKVSDFTEYESEDEIILRMGIEFRVKNNALDHSNRSYIVYSMEIDNDNSRTTLVSSITQMQLRTITTNQRISSKFILIYSSFQN</sequence>